<dbReference type="PIRSF" id="PIRSF035170">
    <property type="entry name" value="HD_phosphohydro"/>
    <property type="match status" value="1"/>
</dbReference>
<dbReference type="EMBL" id="VEVQ02000001">
    <property type="protein sequence ID" value="NHN24532.1"/>
    <property type="molecule type" value="Genomic_DNA"/>
</dbReference>
<proteinExistence type="predicted"/>
<dbReference type="SUPFAM" id="SSF109604">
    <property type="entry name" value="HD-domain/PDEase-like"/>
    <property type="match status" value="1"/>
</dbReference>
<reference evidence="1 2" key="2">
    <citation type="submission" date="2019-05" db="EMBL/GenBank/DDBJ databases">
        <authorList>
            <person name="Lianzixin W."/>
        </authorList>
    </citation>
    <scope>NUCLEOTIDE SEQUENCE [LARGE SCALE GENOMIC DNA]</scope>
    <source>
        <strain evidence="1 2">EC11</strain>
    </source>
</reference>
<name>A0ABX0IL45_9FLAO</name>
<gene>
    <name evidence="1" type="ORF">FIA58_002485</name>
</gene>
<evidence type="ECO:0000313" key="2">
    <source>
        <dbReference type="Proteomes" id="UP000817854"/>
    </source>
</evidence>
<protein>
    <recommendedName>
        <fullName evidence="3">Metal-dependent HD superfamily phosphohydrolase</fullName>
    </recommendedName>
</protein>
<evidence type="ECO:0000313" key="1">
    <source>
        <dbReference type="EMBL" id="NHN24532.1"/>
    </source>
</evidence>
<evidence type="ECO:0008006" key="3">
    <source>
        <dbReference type="Google" id="ProtNLM"/>
    </source>
</evidence>
<dbReference type="PANTHER" id="PTHR21174:SF0">
    <property type="entry name" value="HD PHOSPHOHYDROLASE FAMILY PROTEIN-RELATED"/>
    <property type="match status" value="1"/>
</dbReference>
<reference evidence="1 2" key="3">
    <citation type="submission" date="2020-02" db="EMBL/GenBank/DDBJ databases">
        <title>Flavobacterium profundi sp. nov., isolated from a deep-sea seamount.</title>
        <authorList>
            <person name="Zhang D.-C."/>
        </authorList>
    </citation>
    <scope>NUCLEOTIDE SEQUENCE [LARGE SCALE GENOMIC DNA]</scope>
    <source>
        <strain evidence="1 2">EC11</strain>
    </source>
</reference>
<dbReference type="InterPro" id="IPR009218">
    <property type="entry name" value="HD_phosphohydro"/>
</dbReference>
<keyword evidence="2" id="KW-1185">Reference proteome</keyword>
<dbReference type="RefSeq" id="WP_140959681.1">
    <property type="nucleotide sequence ID" value="NZ_VEVQ02000001.1"/>
</dbReference>
<organism evidence="1 2">
    <name type="scientific">Flavobacterium jejuense</name>
    <dbReference type="NCBI Taxonomy" id="1544455"/>
    <lineage>
        <taxon>Bacteria</taxon>
        <taxon>Pseudomonadati</taxon>
        <taxon>Bacteroidota</taxon>
        <taxon>Flavobacteriia</taxon>
        <taxon>Flavobacteriales</taxon>
        <taxon>Flavobacteriaceae</taxon>
        <taxon>Flavobacterium</taxon>
    </lineage>
</organism>
<dbReference type="PANTHER" id="PTHR21174">
    <property type="match status" value="1"/>
</dbReference>
<reference evidence="2" key="1">
    <citation type="submission" date="2019-05" db="EMBL/GenBank/DDBJ databases">
        <title>Flavobacterium profundi sp. nov., isolated from a deep-sea seamount.</title>
        <authorList>
            <person name="Zhang D.-C."/>
        </authorList>
    </citation>
    <scope>NUCLEOTIDE SEQUENCE [LARGE SCALE GENOMIC DNA]</scope>
    <source>
        <strain evidence="2">EC11</strain>
    </source>
</reference>
<sequence>MDLYSIYSDLFLTIGFTPSSISKQWQDLKKAYSTKYRRYHNLTHIEAMIDSFTSYKEYLEHPNEVLYAIFYHDIIYKTTRKDNELKSAEYALKILPENIILDKILVYDMICATQLHQHNSIQDVNWLIDFDLKILASDWKEYQMYCQQIRKEYNIYPDLLYKPGRKKALEHFLENDFIFQTEAFRTQYEDKARENIKQEINQL</sequence>
<comment type="caution">
    <text evidence="1">The sequence shown here is derived from an EMBL/GenBank/DDBJ whole genome shotgun (WGS) entry which is preliminary data.</text>
</comment>
<dbReference type="Proteomes" id="UP000817854">
    <property type="component" value="Unassembled WGS sequence"/>
</dbReference>
<accession>A0ABX0IL45</accession>